<comment type="caution">
    <text evidence="5">The sequence shown here is derived from an EMBL/GenBank/DDBJ whole genome shotgun (WGS) entry which is preliminary data.</text>
</comment>
<keyword evidence="1 3" id="KW-0694">RNA-binding</keyword>
<evidence type="ECO:0000313" key="6">
    <source>
        <dbReference type="Proteomes" id="UP000198506"/>
    </source>
</evidence>
<dbReference type="CDD" id="cd02440">
    <property type="entry name" value="AdoMet_MTases"/>
    <property type="match status" value="1"/>
</dbReference>
<protein>
    <submittedName>
        <fullName evidence="5">23S rRNA (Cytidine1920-2'-O)/16S rRNA (Cytidine1409-2'-O)-methyltransferase</fullName>
    </submittedName>
</protein>
<dbReference type="PANTHER" id="PTHR32319:SF0">
    <property type="entry name" value="BACTERIAL HEMOLYSIN-LIKE PROTEIN"/>
    <property type="match status" value="1"/>
</dbReference>
<dbReference type="GO" id="GO:0003723">
    <property type="term" value="F:RNA binding"/>
    <property type="evidence" value="ECO:0007669"/>
    <property type="project" value="UniProtKB-KW"/>
</dbReference>
<dbReference type="Gene3D" id="3.40.50.150">
    <property type="entry name" value="Vaccinia Virus protein VP39"/>
    <property type="match status" value="1"/>
</dbReference>
<dbReference type="SUPFAM" id="SSF53335">
    <property type="entry name" value="S-adenosyl-L-methionine-dependent methyltransferases"/>
    <property type="match status" value="1"/>
</dbReference>
<dbReference type="Pfam" id="PF01728">
    <property type="entry name" value="FtsJ"/>
    <property type="match status" value="1"/>
</dbReference>
<dbReference type="Pfam" id="PF01479">
    <property type="entry name" value="S4"/>
    <property type="match status" value="1"/>
</dbReference>
<dbReference type="AlphaFoldDB" id="A0AA94HJR0"/>
<dbReference type="GO" id="GO:0032259">
    <property type="term" value="P:methylation"/>
    <property type="evidence" value="ECO:0007669"/>
    <property type="project" value="InterPro"/>
</dbReference>
<dbReference type="InterPro" id="IPR047048">
    <property type="entry name" value="TlyA"/>
</dbReference>
<dbReference type="RefSeq" id="WP_318255239.1">
    <property type="nucleotide sequence ID" value="NZ_FOZN01000001.1"/>
</dbReference>
<name>A0AA94HJR0_9MICO</name>
<dbReference type="PANTHER" id="PTHR32319">
    <property type="entry name" value="BACTERIAL HEMOLYSIN-LIKE PROTEIN"/>
    <property type="match status" value="1"/>
</dbReference>
<dbReference type="CDD" id="cd00165">
    <property type="entry name" value="S4"/>
    <property type="match status" value="1"/>
</dbReference>
<evidence type="ECO:0000256" key="3">
    <source>
        <dbReference type="PROSITE-ProRule" id="PRU00182"/>
    </source>
</evidence>
<evidence type="ECO:0000256" key="1">
    <source>
        <dbReference type="ARBA" id="ARBA00022884"/>
    </source>
</evidence>
<evidence type="ECO:0000313" key="5">
    <source>
        <dbReference type="EMBL" id="SFR97158.1"/>
    </source>
</evidence>
<evidence type="ECO:0000256" key="2">
    <source>
        <dbReference type="ARBA" id="ARBA00029460"/>
    </source>
</evidence>
<dbReference type="SMART" id="SM00363">
    <property type="entry name" value="S4"/>
    <property type="match status" value="1"/>
</dbReference>
<dbReference type="InterPro" id="IPR036986">
    <property type="entry name" value="S4_RNA-bd_sf"/>
</dbReference>
<dbReference type="PROSITE" id="PS50889">
    <property type="entry name" value="S4"/>
    <property type="match status" value="1"/>
</dbReference>
<proteinExistence type="inferred from homology"/>
<dbReference type="InterPro" id="IPR002942">
    <property type="entry name" value="S4_RNA-bd"/>
</dbReference>
<dbReference type="SUPFAM" id="SSF55174">
    <property type="entry name" value="Alpha-L RNA-binding motif"/>
    <property type="match status" value="1"/>
</dbReference>
<comment type="similarity">
    <text evidence="2">Belongs to the TlyA family.</text>
</comment>
<feature type="domain" description="RNA-binding S4" evidence="4">
    <location>
        <begin position="12"/>
        <end position="73"/>
    </location>
</feature>
<dbReference type="InterPro" id="IPR029063">
    <property type="entry name" value="SAM-dependent_MTases_sf"/>
</dbReference>
<reference evidence="5 6" key="1">
    <citation type="submission" date="2016-10" db="EMBL/GenBank/DDBJ databases">
        <authorList>
            <person name="Varghese N."/>
            <person name="Submissions S."/>
        </authorList>
    </citation>
    <scope>NUCLEOTIDE SEQUENCE [LARGE SCALE GENOMIC DNA]</scope>
    <source>
        <strain evidence="5 6">IAM 15147</strain>
    </source>
</reference>
<organism evidence="5 6">
    <name type="scientific">Agrococcus baldri</name>
    <dbReference type="NCBI Taxonomy" id="153730"/>
    <lineage>
        <taxon>Bacteria</taxon>
        <taxon>Bacillati</taxon>
        <taxon>Actinomycetota</taxon>
        <taxon>Actinomycetes</taxon>
        <taxon>Micrococcales</taxon>
        <taxon>Microbacteriaceae</taxon>
        <taxon>Agrococcus</taxon>
    </lineage>
</organism>
<dbReference type="EMBL" id="FOZN01000001">
    <property type="protein sequence ID" value="SFR97158.1"/>
    <property type="molecule type" value="Genomic_DNA"/>
</dbReference>
<sequence length="269" mass="27711">MAESAADAPVQLRLDQALVERGLARSRTQAQQQIAAGLVSVDGHGVVKASHRVGPDAELSVEGGDPWVSRAAHKLLAAIDAFGIDPSGRDALDAGASTGGFTQVLLARGAAHVTALDVGHGQFQLDVAALPITLIEGQNVRELAPGSIEPVPSIITADLSFISLGLAIGSLTGVAAPDADWVVLIKPQFEVGRTGVREGIVTDPTLRAQAIEQVLWAAWDAGLGTAGLIGSPIIGGRGNLEYLAHLSATAGTNPTQWLAESVRLSKEAR</sequence>
<dbReference type="Proteomes" id="UP000198506">
    <property type="component" value="Unassembled WGS sequence"/>
</dbReference>
<dbReference type="GO" id="GO:0008168">
    <property type="term" value="F:methyltransferase activity"/>
    <property type="evidence" value="ECO:0007669"/>
    <property type="project" value="InterPro"/>
</dbReference>
<gene>
    <name evidence="5" type="ORF">SAMN04487783_0064</name>
</gene>
<keyword evidence="6" id="KW-1185">Reference proteome</keyword>
<evidence type="ECO:0000259" key="4">
    <source>
        <dbReference type="SMART" id="SM00363"/>
    </source>
</evidence>
<dbReference type="Gene3D" id="3.10.290.10">
    <property type="entry name" value="RNA-binding S4 domain"/>
    <property type="match status" value="1"/>
</dbReference>
<dbReference type="InterPro" id="IPR002877">
    <property type="entry name" value="RNA_MeTrfase_FtsJ_dom"/>
</dbReference>
<accession>A0AA94HJR0</accession>